<sequence>MTKAFIVHGHSQLMYEIESYLRSEVGVEGVVILKDQSHSGETVLEALESRADVDVVIAVWTADDLGNANGANPTPRARQNVIFESGYFIAKMGRSRVIIIYDESIELPSDLAGLIYVRMSSWRADLRRQVIRILRPPRELLAEMPDLVAYLPLADKVEDIAHTPSTTRIINAVDVEPSRMGGVFDSRGLRFDGNTVVQVHKPDLPVHRENRTFTMWLRFTELGGPVSNGIYLPRFVFCYGGEAHGKSFGLFHGSPFFEPAMAMEPGLRVFFFCDPRRWSLSGEDACDSGPFSAVPVDRWLHVALTYDGGYVKSYLNGRLVTSIARGHGTEPCEVMNIGGFLPGKEEPYSGYNFHGYIREFMAFRRELTGEEIDQIFHATRHLVQ</sequence>
<dbReference type="Gene3D" id="2.60.120.200">
    <property type="match status" value="1"/>
</dbReference>
<keyword evidence="3" id="KW-1185">Reference proteome</keyword>
<dbReference type="InterPro" id="IPR013320">
    <property type="entry name" value="ConA-like_dom_sf"/>
</dbReference>
<reference evidence="2" key="1">
    <citation type="submission" date="2021-11" db="EMBL/GenBank/DDBJ databases">
        <title>Streptomyces corallinus and Kineosporia corallina sp. nov., two new coral-derived marine actinobacteria.</title>
        <authorList>
            <person name="Buangrab K."/>
            <person name="Sutthacheep M."/>
            <person name="Yeemin T."/>
            <person name="Harunari E."/>
            <person name="Igarashi Y."/>
            <person name="Sripreechasak P."/>
            <person name="Kanchanasin P."/>
            <person name="Tanasupawat S."/>
            <person name="Phongsopitanun W."/>
        </authorList>
    </citation>
    <scope>NUCLEOTIDE SEQUENCE</scope>
    <source>
        <strain evidence="2">JCM 31032</strain>
    </source>
</reference>
<dbReference type="Pfam" id="PF13385">
    <property type="entry name" value="Laminin_G_3"/>
    <property type="match status" value="1"/>
</dbReference>
<dbReference type="SUPFAM" id="SSF49899">
    <property type="entry name" value="Concanavalin A-like lectins/glucanases"/>
    <property type="match status" value="1"/>
</dbReference>
<proteinExistence type="predicted"/>
<evidence type="ECO:0000259" key="1">
    <source>
        <dbReference type="Pfam" id="PF10137"/>
    </source>
</evidence>
<dbReference type="Pfam" id="PF10137">
    <property type="entry name" value="CAP12-PCTIR_TIR"/>
    <property type="match status" value="1"/>
</dbReference>
<dbReference type="RefSeq" id="WP_231450121.1">
    <property type="nucleotide sequence ID" value="NZ_JAJOMB010000060.1"/>
</dbReference>
<feature type="domain" description="CD-NTase-associated protein 12/Pycsar effector protein TIR" evidence="1">
    <location>
        <begin position="4"/>
        <end position="120"/>
    </location>
</feature>
<dbReference type="AlphaFoldDB" id="A0A9X1NLK9"/>
<gene>
    <name evidence="2" type="ORF">LR394_40915</name>
</gene>
<dbReference type="InterPro" id="IPR019302">
    <property type="entry name" value="CAP12/PCTIR_TIR_dom"/>
</dbReference>
<accession>A0A9X1NLK9</accession>
<organism evidence="2 3">
    <name type="scientific">Kineosporia babensis</name>
    <dbReference type="NCBI Taxonomy" id="499548"/>
    <lineage>
        <taxon>Bacteria</taxon>
        <taxon>Bacillati</taxon>
        <taxon>Actinomycetota</taxon>
        <taxon>Actinomycetes</taxon>
        <taxon>Kineosporiales</taxon>
        <taxon>Kineosporiaceae</taxon>
        <taxon>Kineosporia</taxon>
    </lineage>
</organism>
<dbReference type="GO" id="GO:0050135">
    <property type="term" value="F:NADP+ nucleosidase activity"/>
    <property type="evidence" value="ECO:0007669"/>
    <property type="project" value="InterPro"/>
</dbReference>
<evidence type="ECO:0000313" key="3">
    <source>
        <dbReference type="Proteomes" id="UP001138997"/>
    </source>
</evidence>
<protein>
    <submittedName>
        <fullName evidence="2">Nucleotide-binding protein</fullName>
    </submittedName>
</protein>
<dbReference type="EMBL" id="JAJOMB010000060">
    <property type="protein sequence ID" value="MCD5317272.1"/>
    <property type="molecule type" value="Genomic_DNA"/>
</dbReference>
<comment type="caution">
    <text evidence="2">The sequence shown here is derived from an EMBL/GenBank/DDBJ whole genome shotgun (WGS) entry which is preliminary data.</text>
</comment>
<name>A0A9X1NLK9_9ACTN</name>
<evidence type="ECO:0000313" key="2">
    <source>
        <dbReference type="EMBL" id="MCD5317272.1"/>
    </source>
</evidence>
<dbReference type="Proteomes" id="UP001138997">
    <property type="component" value="Unassembled WGS sequence"/>
</dbReference>